<reference evidence="2" key="1">
    <citation type="submission" date="2021-03" db="EMBL/GenBank/DDBJ databases">
        <title>Draft genome sequence of rust myrtle Austropuccinia psidii MF-1, a brazilian biotype.</title>
        <authorList>
            <person name="Quecine M.C."/>
            <person name="Pachon D.M.R."/>
            <person name="Bonatelli M.L."/>
            <person name="Correr F.H."/>
            <person name="Franceschini L.M."/>
            <person name="Leite T.F."/>
            <person name="Margarido G.R.A."/>
            <person name="Almeida C.A."/>
            <person name="Ferrarezi J.A."/>
            <person name="Labate C.A."/>
        </authorList>
    </citation>
    <scope>NUCLEOTIDE SEQUENCE</scope>
    <source>
        <strain evidence="2">MF-1</strain>
    </source>
</reference>
<feature type="compositionally biased region" description="Polar residues" evidence="1">
    <location>
        <begin position="59"/>
        <end position="69"/>
    </location>
</feature>
<sequence length="98" mass="10912">MDQQTSSNIPLPPEDTVEEQYSGESEEEDQTEKIQSLMKQMQDIFITQGKKKGNRRKSTSFTPGASPSEPTLPRHVRHEESPSSPTPGPRATSTPETK</sequence>
<keyword evidence="3" id="KW-1185">Reference proteome</keyword>
<feature type="compositionally biased region" description="Basic residues" evidence="1">
    <location>
        <begin position="49"/>
        <end position="58"/>
    </location>
</feature>
<organism evidence="2 3">
    <name type="scientific">Austropuccinia psidii MF-1</name>
    <dbReference type="NCBI Taxonomy" id="1389203"/>
    <lineage>
        <taxon>Eukaryota</taxon>
        <taxon>Fungi</taxon>
        <taxon>Dikarya</taxon>
        <taxon>Basidiomycota</taxon>
        <taxon>Pucciniomycotina</taxon>
        <taxon>Pucciniomycetes</taxon>
        <taxon>Pucciniales</taxon>
        <taxon>Sphaerophragmiaceae</taxon>
        <taxon>Austropuccinia</taxon>
    </lineage>
</organism>
<protein>
    <submittedName>
        <fullName evidence="2">Uncharacterized protein</fullName>
    </submittedName>
</protein>
<dbReference type="AlphaFoldDB" id="A0A9Q3E8Q7"/>
<accession>A0A9Q3E8Q7</accession>
<name>A0A9Q3E8Q7_9BASI</name>
<evidence type="ECO:0000313" key="2">
    <source>
        <dbReference type="EMBL" id="MBW0515662.1"/>
    </source>
</evidence>
<gene>
    <name evidence="2" type="ORF">O181_055377</name>
</gene>
<comment type="caution">
    <text evidence="2">The sequence shown here is derived from an EMBL/GenBank/DDBJ whole genome shotgun (WGS) entry which is preliminary data.</text>
</comment>
<dbReference type="Proteomes" id="UP000765509">
    <property type="component" value="Unassembled WGS sequence"/>
</dbReference>
<evidence type="ECO:0000256" key="1">
    <source>
        <dbReference type="SAM" id="MobiDB-lite"/>
    </source>
</evidence>
<evidence type="ECO:0000313" key="3">
    <source>
        <dbReference type="Proteomes" id="UP000765509"/>
    </source>
</evidence>
<feature type="region of interest" description="Disordered" evidence="1">
    <location>
        <begin position="1"/>
        <end position="98"/>
    </location>
</feature>
<dbReference type="EMBL" id="AVOT02024764">
    <property type="protein sequence ID" value="MBW0515662.1"/>
    <property type="molecule type" value="Genomic_DNA"/>
</dbReference>
<proteinExistence type="predicted"/>